<dbReference type="PANTHER" id="PTHR30469">
    <property type="entry name" value="MULTIDRUG RESISTANCE PROTEIN MDTA"/>
    <property type="match status" value="1"/>
</dbReference>
<name>A0A6L4WS73_9BACT</name>
<dbReference type="InterPro" id="IPR058625">
    <property type="entry name" value="MdtA-like_BSH"/>
</dbReference>
<dbReference type="Gene3D" id="2.40.50.100">
    <property type="match status" value="1"/>
</dbReference>
<evidence type="ECO:0000313" key="8">
    <source>
        <dbReference type="Proteomes" id="UP000461010"/>
    </source>
</evidence>
<dbReference type="Pfam" id="PF25876">
    <property type="entry name" value="HH_MFP_RND"/>
    <property type="match status" value="1"/>
</dbReference>
<dbReference type="Pfam" id="PF25954">
    <property type="entry name" value="Beta-barrel_RND_2"/>
    <property type="match status" value="1"/>
</dbReference>
<comment type="caution">
    <text evidence="6">The sequence shown here is derived from an EMBL/GenBank/DDBJ whole genome shotgun (WGS) entry which is preliminary data.</text>
</comment>
<evidence type="ECO:0000313" key="9">
    <source>
        <dbReference type="Proteomes" id="UP000472839"/>
    </source>
</evidence>
<dbReference type="InterPro" id="IPR058624">
    <property type="entry name" value="MdtA-like_HH"/>
</dbReference>
<dbReference type="PANTHER" id="PTHR30469:SF20">
    <property type="entry name" value="EFFLUX RND TRANSPORTER PERIPLASMIC ADAPTOR SUBUNIT"/>
    <property type="match status" value="1"/>
</dbReference>
<dbReference type="Gene3D" id="2.40.30.170">
    <property type="match status" value="1"/>
</dbReference>
<evidence type="ECO:0000256" key="1">
    <source>
        <dbReference type="ARBA" id="ARBA00009477"/>
    </source>
</evidence>
<keyword evidence="8" id="KW-1185">Reference proteome</keyword>
<accession>A0A6L4WS73</accession>
<evidence type="ECO:0000313" key="6">
    <source>
        <dbReference type="EMBL" id="KAB7886996.1"/>
    </source>
</evidence>
<evidence type="ECO:0000313" key="7">
    <source>
        <dbReference type="EMBL" id="KAB7889327.1"/>
    </source>
</evidence>
<evidence type="ECO:0000259" key="4">
    <source>
        <dbReference type="Pfam" id="PF25917"/>
    </source>
</evidence>
<dbReference type="Gene3D" id="1.10.287.470">
    <property type="entry name" value="Helix hairpin bin"/>
    <property type="match status" value="1"/>
</dbReference>
<protein>
    <submittedName>
        <fullName evidence="6">Efflux RND transporter periplasmic adaptor subunit</fullName>
    </submittedName>
</protein>
<dbReference type="EMBL" id="WFKK01000036">
    <property type="protein sequence ID" value="KAB7886996.1"/>
    <property type="molecule type" value="Genomic_DNA"/>
</dbReference>
<feature type="domain" description="Multidrug resistance protein MdtA-like barrel-sandwich hybrid" evidence="4">
    <location>
        <begin position="62"/>
        <end position="197"/>
    </location>
</feature>
<gene>
    <name evidence="7" type="ORF">GBG18_11275</name>
    <name evidence="6" type="ORF">GBG19_11425</name>
</gene>
<sequence length="370" mass="41524">MIKYIKATLILLTVSLLFSACENKEEKIEIKESIKSVYITMPKINKDKEKRVFNAIASSNNQIKLSFKVQGNLNYFNLRNGDEVKKGDLLASLDSKPYELKVSQVKYAHSEAKSALQNAKSIYDRTKKLYINQNASVSDIDNARANYNASKAKVNNVSKELEYAKLQLSYTKLYAPISGYISSKFVSQNENIAVGTPIVLISDKLVDEVSVHLPESYINKIKKGDDVKVTFTSIDEKIFDASISEISKFISTNSKTYLVIVKLKKSTGSIKSGMSADVSFSVLNQEKQEILKVPSNSVLNDKNGYFVYILEKRNNKYFIQRKDVTIGKLQDDGFEIFSGLQRSDLVLKAGMSQVFENMEVTIGNKKEAGL</sequence>
<dbReference type="AlphaFoldDB" id="A0A6L4WS73"/>
<dbReference type="RefSeq" id="WP_152191155.1">
    <property type="nucleotide sequence ID" value="NZ_WFKI01000016.1"/>
</dbReference>
<proteinExistence type="inferred from homology"/>
<dbReference type="PROSITE" id="PS51257">
    <property type="entry name" value="PROKAR_LIPOPROTEIN"/>
    <property type="match status" value="1"/>
</dbReference>
<comment type="similarity">
    <text evidence="1">Belongs to the membrane fusion protein (MFP) (TC 8.A.1) family.</text>
</comment>
<keyword evidence="2" id="KW-0732">Signal</keyword>
<dbReference type="InterPro" id="IPR058792">
    <property type="entry name" value="Beta-barrel_RND_2"/>
</dbReference>
<dbReference type="GO" id="GO:0015562">
    <property type="term" value="F:efflux transmembrane transporter activity"/>
    <property type="evidence" value="ECO:0007669"/>
    <property type="project" value="TreeGrafter"/>
</dbReference>
<dbReference type="InterPro" id="IPR006143">
    <property type="entry name" value="RND_pump_MFP"/>
</dbReference>
<dbReference type="GO" id="GO:1990281">
    <property type="term" value="C:efflux pump complex"/>
    <property type="evidence" value="ECO:0007669"/>
    <property type="project" value="TreeGrafter"/>
</dbReference>
<dbReference type="EMBL" id="WFKJ01000037">
    <property type="protein sequence ID" value="KAB7889327.1"/>
    <property type="molecule type" value="Genomic_DNA"/>
</dbReference>
<evidence type="ECO:0000256" key="2">
    <source>
        <dbReference type="SAM" id="SignalP"/>
    </source>
</evidence>
<organism evidence="6 9">
    <name type="scientific">Poseidonibacter ostreae</name>
    <dbReference type="NCBI Taxonomy" id="2654171"/>
    <lineage>
        <taxon>Bacteria</taxon>
        <taxon>Pseudomonadati</taxon>
        <taxon>Campylobacterota</taxon>
        <taxon>Epsilonproteobacteria</taxon>
        <taxon>Campylobacterales</taxon>
        <taxon>Arcobacteraceae</taxon>
        <taxon>Poseidonibacter</taxon>
    </lineage>
</organism>
<feature type="domain" description="Multidrug resistance protein MdtA-like alpha-helical hairpin" evidence="3">
    <location>
        <begin position="110"/>
        <end position="171"/>
    </location>
</feature>
<dbReference type="Proteomes" id="UP000461010">
    <property type="component" value="Unassembled WGS sequence"/>
</dbReference>
<feature type="chain" id="PRO_5026943127" evidence="2">
    <location>
        <begin position="21"/>
        <end position="370"/>
    </location>
</feature>
<reference evidence="8 9" key="1">
    <citation type="submission" date="2019-10" db="EMBL/GenBank/DDBJ databases">
        <title>Poseidonibacter ostreae sp. nov., isolated from the gut of the Ostrea denselamellosa.</title>
        <authorList>
            <person name="Choi A."/>
        </authorList>
    </citation>
    <scope>NUCLEOTIDE SEQUENCE [LARGE SCALE GENOMIC DNA]</scope>
    <source>
        <strain evidence="6 9">SJOD-M-33</strain>
        <strain evidence="7 8">SJOD-M-5</strain>
    </source>
</reference>
<feature type="signal peptide" evidence="2">
    <location>
        <begin position="1"/>
        <end position="20"/>
    </location>
</feature>
<dbReference type="Pfam" id="PF25917">
    <property type="entry name" value="BSH_RND"/>
    <property type="match status" value="1"/>
</dbReference>
<evidence type="ECO:0000259" key="3">
    <source>
        <dbReference type="Pfam" id="PF25876"/>
    </source>
</evidence>
<dbReference type="SUPFAM" id="SSF111369">
    <property type="entry name" value="HlyD-like secretion proteins"/>
    <property type="match status" value="1"/>
</dbReference>
<evidence type="ECO:0000259" key="5">
    <source>
        <dbReference type="Pfam" id="PF25954"/>
    </source>
</evidence>
<dbReference type="NCBIfam" id="TIGR01730">
    <property type="entry name" value="RND_mfp"/>
    <property type="match status" value="1"/>
</dbReference>
<feature type="domain" description="CusB-like beta-barrel" evidence="5">
    <location>
        <begin position="209"/>
        <end position="281"/>
    </location>
</feature>
<dbReference type="Proteomes" id="UP000472839">
    <property type="component" value="Unassembled WGS sequence"/>
</dbReference>
<dbReference type="Gene3D" id="2.40.420.20">
    <property type="match status" value="1"/>
</dbReference>